<evidence type="ECO:0000256" key="1">
    <source>
        <dbReference type="ARBA" id="ARBA00005959"/>
    </source>
</evidence>
<dbReference type="AlphaFoldDB" id="A0A2K0JJU4"/>
<dbReference type="EC" id="1.1.1.271" evidence="5"/>
<dbReference type="Gene3D" id="3.40.50.720">
    <property type="entry name" value="NAD(P)-binding Rossmann-like Domain"/>
    <property type="match status" value="1"/>
</dbReference>
<feature type="site" description="Important for catalytic activity" evidence="5">
    <location>
        <position position="103"/>
    </location>
</feature>
<sequence>MKILLTGSTGMVGRNIVDNSNSSNYELLCPTSTELNLLDNKAVYNYISCYSPDLIIHAAGLVGGIQANIKHPVDFLVSNLMMGINIVNEAKNCGVKHFINLGSSCMYPKDIETAISEDALLTGKLEDTNEGYAIAKITVAKLCEYITRENKEYHYKTIIPCNLYGKYDKFDENSSHMIPAVINRIHNAKINNIKVIDIWGDGESRREFMYAEDLANFIYQVIPNIQRLPNMLNVGLGHDFTINDYYRIIAEEIGYTGGFTHDLTKPVGMRRKLVDISLLKEFDWKYQFELKDGIKETYKYYLENIYK</sequence>
<dbReference type="GO" id="GO:0016853">
    <property type="term" value="F:isomerase activity"/>
    <property type="evidence" value="ECO:0007669"/>
    <property type="project" value="UniProtKB-KW"/>
</dbReference>
<accession>A0A2K0JJU4</accession>
<protein>
    <recommendedName>
        <fullName evidence="5">GDP-L-fucose synthase</fullName>
        <ecNumber evidence="5">1.1.1.271</ecNumber>
    </recommendedName>
    <alternativeName>
        <fullName evidence="5">GDP-4-keto-6-deoxy-D-mannose-3,5-epimerase-4-reductase</fullName>
    </alternativeName>
</protein>
<gene>
    <name evidence="5" type="primary">fcl</name>
    <name evidence="7" type="ORF">RK55_021900</name>
</gene>
<feature type="binding site" evidence="5">
    <location>
        <begin position="7"/>
        <end position="13"/>
    </location>
    <ligand>
        <name>NADP(+)</name>
        <dbReference type="ChEBI" id="CHEBI:58349"/>
    </ligand>
</feature>
<reference evidence="8" key="1">
    <citation type="submission" date="2017-12" db="EMBL/GenBank/DDBJ databases">
        <title>FDA dAtabase for Regulatory Grade micrObial Sequences (FDA-ARGOS): Supporting development and validation of Infectious Disease Dx tests.</title>
        <authorList>
            <person name="Sichtig H."/>
            <person name="Tallon L."/>
            <person name="Sadzewicz L."/>
            <person name="Sengamalay N."/>
            <person name="Nagaraj S."/>
            <person name="Vavikolanu K."/>
            <person name="Aluvathingal J."/>
            <person name="Nadendla S."/>
            <person name="Pirone D.C."/>
            <person name="Hoffman M."/>
            <person name="Muruvanda T."/>
            <person name="Allard M."/>
            <person name="Evans P."/>
        </authorList>
    </citation>
    <scope>NUCLEOTIDE SEQUENCE [LARGE SCALE GENOMIC DNA]</scope>
    <source>
        <strain evidence="8">FDAARGOS_55</strain>
    </source>
</reference>
<dbReference type="Gene3D" id="3.90.25.10">
    <property type="entry name" value="UDP-galactose 4-epimerase, domain 1"/>
    <property type="match status" value="1"/>
</dbReference>
<keyword evidence="2 5" id="KW-0521">NADP</keyword>
<dbReference type="PANTHER" id="PTHR43238">
    <property type="entry name" value="GDP-L-FUCOSE SYNTHASE"/>
    <property type="match status" value="1"/>
</dbReference>
<proteinExistence type="inferred from homology"/>
<comment type="similarity">
    <text evidence="1 5">Belongs to the NAD(P)-dependent epimerase/dehydratase family. Fucose synthase subfamily.</text>
</comment>
<evidence type="ECO:0000313" key="8">
    <source>
        <dbReference type="Proteomes" id="UP000236163"/>
    </source>
</evidence>
<dbReference type="EMBL" id="JWSP02000004">
    <property type="protein sequence ID" value="PNO35543.1"/>
    <property type="molecule type" value="Genomic_DNA"/>
</dbReference>
<feature type="binding site" evidence="5">
    <location>
        <position position="199"/>
    </location>
    <ligand>
        <name>substrate</name>
    </ligand>
</feature>
<dbReference type="InterPro" id="IPR001509">
    <property type="entry name" value="Epimerase_deHydtase"/>
</dbReference>
<dbReference type="Pfam" id="PF01370">
    <property type="entry name" value="Epimerase"/>
    <property type="match status" value="1"/>
</dbReference>
<evidence type="ECO:0000256" key="5">
    <source>
        <dbReference type="HAMAP-Rule" id="MF_00956"/>
    </source>
</evidence>
<dbReference type="GO" id="GO:0042351">
    <property type="term" value="P:'de novo' GDP-L-fucose biosynthetic process"/>
    <property type="evidence" value="ECO:0007669"/>
    <property type="project" value="UniProtKB-UniRule"/>
</dbReference>
<dbReference type="InterPro" id="IPR036291">
    <property type="entry name" value="NAD(P)-bd_dom_sf"/>
</dbReference>
<feature type="binding site" evidence="5">
    <location>
        <position position="184"/>
    </location>
    <ligand>
        <name>substrate</name>
    </ligand>
</feature>
<comment type="caution">
    <text evidence="5">Lacks conserved residue(s) required for the propagation of feature annotation.</text>
</comment>
<dbReference type="InterPro" id="IPR028614">
    <property type="entry name" value="GDP_fucose/colitose_synth"/>
</dbReference>
<organism evidence="7 8">
    <name type="scientific">Salmonella enterica subsp. houtenae serovar 50:g,z51:-</name>
    <dbReference type="NCBI Taxonomy" id="1173947"/>
    <lineage>
        <taxon>Bacteria</taxon>
        <taxon>Pseudomonadati</taxon>
        <taxon>Pseudomonadota</taxon>
        <taxon>Gammaproteobacteria</taxon>
        <taxon>Enterobacterales</taxon>
        <taxon>Enterobacteriaceae</taxon>
        <taxon>Salmonella</taxon>
    </lineage>
</organism>
<feature type="binding site" evidence="5">
    <location>
        <position position="206"/>
    </location>
    <ligand>
        <name>substrate</name>
    </ligand>
</feature>
<evidence type="ECO:0000256" key="2">
    <source>
        <dbReference type="ARBA" id="ARBA00022857"/>
    </source>
</evidence>
<dbReference type="CDD" id="cd05239">
    <property type="entry name" value="GDP_FS_SDR_e"/>
    <property type="match status" value="1"/>
</dbReference>
<keyword evidence="3 5" id="KW-0560">Oxidoreductase</keyword>
<name>A0A2K0JJU4_SALHO</name>
<feature type="active site" description="Proton donor/acceptor" evidence="5">
    <location>
        <position position="132"/>
    </location>
</feature>
<evidence type="ECO:0000256" key="3">
    <source>
        <dbReference type="ARBA" id="ARBA00023002"/>
    </source>
</evidence>
<evidence type="ECO:0000256" key="4">
    <source>
        <dbReference type="ARBA" id="ARBA00023235"/>
    </source>
</evidence>
<dbReference type="GO" id="GO:0070401">
    <property type="term" value="F:NADP+ binding"/>
    <property type="evidence" value="ECO:0007669"/>
    <property type="project" value="UniProtKB-UniRule"/>
</dbReference>
<comment type="pathway">
    <text evidence="5">Nucleotide-sugar biosynthesis; GDP-L-fucose biosynthesis via de novo pathway; GDP-L-fucose from GDP-alpha-D-mannose: step 2/2.</text>
</comment>
<dbReference type="SUPFAM" id="SSF51735">
    <property type="entry name" value="NAD(P)-binding Rossmann-fold domains"/>
    <property type="match status" value="1"/>
</dbReference>
<feature type="binding site" evidence="5">
    <location>
        <begin position="160"/>
        <end position="163"/>
    </location>
    <ligand>
        <name>NADP(+)</name>
        <dbReference type="ChEBI" id="CHEBI:58349"/>
    </ligand>
</feature>
<feature type="binding site" evidence="5">
    <location>
        <begin position="101"/>
        <end position="104"/>
    </location>
    <ligand>
        <name>NADP(+)</name>
        <dbReference type="ChEBI" id="CHEBI:58349"/>
    </ligand>
</feature>
<evidence type="ECO:0000313" key="7">
    <source>
        <dbReference type="EMBL" id="PNO35543.1"/>
    </source>
</evidence>
<comment type="caution">
    <text evidence="7">The sequence shown here is derived from an EMBL/GenBank/DDBJ whole genome shotgun (WGS) entry which is preliminary data.</text>
</comment>
<dbReference type="PANTHER" id="PTHR43238:SF1">
    <property type="entry name" value="GDP-L-FUCOSE SYNTHASE"/>
    <property type="match status" value="1"/>
</dbReference>
<feature type="domain" description="NAD-dependent epimerase/dehydratase" evidence="6">
    <location>
        <begin position="3"/>
        <end position="235"/>
    </location>
</feature>
<comment type="function">
    <text evidence="5">Catalyzes the two-step NADP-dependent conversion of GDP-4-dehydro-6-deoxy-D-mannose to GDP-fucose, involving an epimerase and a reductase reaction.</text>
</comment>
<keyword evidence="4 5" id="KW-0413">Isomerase</keyword>
<dbReference type="GO" id="GO:0050577">
    <property type="term" value="F:GDP-L-fucose synthase activity"/>
    <property type="evidence" value="ECO:0007669"/>
    <property type="project" value="UniProtKB-UniRule"/>
</dbReference>
<dbReference type="UniPathway" id="UPA00128">
    <property type="reaction ID" value="UER00191"/>
</dbReference>
<feature type="binding site" evidence="5">
    <location>
        <position position="176"/>
    </location>
    <ligand>
        <name>NADP(+)</name>
        <dbReference type="ChEBI" id="CHEBI:58349"/>
    </ligand>
</feature>
<dbReference type="HAMAP" id="MF_00956">
    <property type="entry name" value="GDP_fucose_synth"/>
    <property type="match status" value="1"/>
</dbReference>
<keyword evidence="5" id="KW-0511">Multifunctional enzyme</keyword>
<feature type="binding site" evidence="5">
    <location>
        <position position="136"/>
    </location>
    <ligand>
        <name>NADP(+)</name>
        <dbReference type="ChEBI" id="CHEBI:58349"/>
    </ligand>
</feature>
<feature type="site" description="Important for catalytic activity" evidence="5">
    <location>
        <position position="105"/>
    </location>
</feature>
<comment type="catalytic activity">
    <reaction evidence="5">
        <text>GDP-beta-L-fucose + NADP(+) = GDP-4-dehydro-alpha-D-rhamnose + NADPH + H(+)</text>
        <dbReference type="Rhea" id="RHEA:18885"/>
        <dbReference type="ChEBI" id="CHEBI:15378"/>
        <dbReference type="ChEBI" id="CHEBI:57273"/>
        <dbReference type="ChEBI" id="CHEBI:57783"/>
        <dbReference type="ChEBI" id="CHEBI:57964"/>
        <dbReference type="ChEBI" id="CHEBI:58349"/>
        <dbReference type="EC" id="1.1.1.271"/>
    </reaction>
</comment>
<dbReference type="Proteomes" id="UP000236163">
    <property type="component" value="Unassembled WGS sequence"/>
</dbReference>
<evidence type="ECO:0000259" key="6">
    <source>
        <dbReference type="Pfam" id="PF01370"/>
    </source>
</evidence>